<dbReference type="EMBL" id="MPUH01000678">
    <property type="protein sequence ID" value="OMJ75654.1"/>
    <property type="molecule type" value="Genomic_DNA"/>
</dbReference>
<sequence length="329" mass="38370">MLCGRSRNVVVNELASLLKFIENENSQYERERNELKDMYHSRPHEERNIVKDILIMHNDFDGGVNKIKEIVDELVVIPTEKTVTAEKAENFASQIVAMQAALVRKHDILQKCLGQKLNYQRLKEESQSSSKEVSSENDQFKFKCLEISNFEHYNIYSKKLKFLNTEIQRLKTLIKNSTNESFDEKTLFDTDDNNIMMLNDKQAYLKFQQVLKENKRIEEEIGRLNIGPSKESYYLKDKLVVDDKRKRVFELKKKLSDLNEEIEKLKGSKEDDDCSRKIRILDSIIGRKTSMPNMPVSPKGKRSKNSILLQDIEASLSKVKSISSPIRHY</sequence>
<keyword evidence="1" id="KW-0175">Coiled coil</keyword>
<feature type="coiled-coil region" evidence="1">
    <location>
        <begin position="241"/>
        <end position="268"/>
    </location>
</feature>
<evidence type="ECO:0000313" key="3">
    <source>
        <dbReference type="Proteomes" id="UP000187209"/>
    </source>
</evidence>
<protein>
    <submittedName>
        <fullName evidence="2">Uncharacterized protein</fullName>
    </submittedName>
</protein>
<organism evidence="2 3">
    <name type="scientific">Stentor coeruleus</name>
    <dbReference type="NCBI Taxonomy" id="5963"/>
    <lineage>
        <taxon>Eukaryota</taxon>
        <taxon>Sar</taxon>
        <taxon>Alveolata</taxon>
        <taxon>Ciliophora</taxon>
        <taxon>Postciliodesmatophora</taxon>
        <taxon>Heterotrichea</taxon>
        <taxon>Heterotrichida</taxon>
        <taxon>Stentoridae</taxon>
        <taxon>Stentor</taxon>
    </lineage>
</organism>
<evidence type="ECO:0000256" key="1">
    <source>
        <dbReference type="SAM" id="Coils"/>
    </source>
</evidence>
<dbReference type="Proteomes" id="UP000187209">
    <property type="component" value="Unassembled WGS sequence"/>
</dbReference>
<evidence type="ECO:0000313" key="2">
    <source>
        <dbReference type="EMBL" id="OMJ75654.1"/>
    </source>
</evidence>
<proteinExistence type="predicted"/>
<reference evidence="2 3" key="1">
    <citation type="submission" date="2016-11" db="EMBL/GenBank/DDBJ databases">
        <title>The macronuclear genome of Stentor coeruleus: a giant cell with tiny introns.</title>
        <authorList>
            <person name="Slabodnick M."/>
            <person name="Ruby J.G."/>
            <person name="Reiff S.B."/>
            <person name="Swart E.C."/>
            <person name="Gosai S."/>
            <person name="Prabakaran S."/>
            <person name="Witkowska E."/>
            <person name="Larue G.E."/>
            <person name="Fisher S."/>
            <person name="Freeman R.M."/>
            <person name="Gunawardena J."/>
            <person name="Chu W."/>
            <person name="Stover N.A."/>
            <person name="Gregory B.D."/>
            <person name="Nowacki M."/>
            <person name="Derisi J."/>
            <person name="Roy S.W."/>
            <person name="Marshall W.F."/>
            <person name="Sood P."/>
        </authorList>
    </citation>
    <scope>NUCLEOTIDE SEQUENCE [LARGE SCALE GENOMIC DNA]</scope>
    <source>
        <strain evidence="2">WM001</strain>
    </source>
</reference>
<comment type="caution">
    <text evidence="2">The sequence shown here is derived from an EMBL/GenBank/DDBJ whole genome shotgun (WGS) entry which is preliminary data.</text>
</comment>
<feature type="coiled-coil region" evidence="1">
    <location>
        <begin position="119"/>
        <end position="180"/>
    </location>
</feature>
<gene>
    <name evidence="2" type="ORF">SteCoe_25180</name>
</gene>
<feature type="coiled-coil region" evidence="1">
    <location>
        <begin position="11"/>
        <end position="41"/>
    </location>
</feature>
<keyword evidence="3" id="KW-1185">Reference proteome</keyword>
<accession>A0A1R2BG03</accession>
<dbReference type="AlphaFoldDB" id="A0A1R2BG03"/>
<name>A0A1R2BG03_9CILI</name>